<organism evidence="1 2">
    <name type="scientific">Secundilactobacillus kimchicus JCM 15530</name>
    <dbReference type="NCBI Taxonomy" id="1302272"/>
    <lineage>
        <taxon>Bacteria</taxon>
        <taxon>Bacillati</taxon>
        <taxon>Bacillota</taxon>
        <taxon>Bacilli</taxon>
        <taxon>Lactobacillales</taxon>
        <taxon>Lactobacillaceae</taxon>
        <taxon>Secundilactobacillus</taxon>
    </lineage>
</organism>
<dbReference type="EMBL" id="AZCX01000004">
    <property type="protein sequence ID" value="KRK48154.1"/>
    <property type="molecule type" value="Genomic_DNA"/>
</dbReference>
<proteinExistence type="predicted"/>
<sequence length="54" mass="5956">MAKNYNDYGLPCAVELADDTVIIKVDGKVVTERHHAEAVAFDSLIEFCKAFVTP</sequence>
<dbReference type="RefSeq" id="WP_156403183.1">
    <property type="nucleotide sequence ID" value="NZ_AZCX01000004.1"/>
</dbReference>
<evidence type="ECO:0000313" key="1">
    <source>
        <dbReference type="EMBL" id="KRK48154.1"/>
    </source>
</evidence>
<dbReference type="PATRIC" id="fig|1302272.5.peg.1919"/>
<name>A0A0R1HXL1_9LACO</name>
<protein>
    <submittedName>
        <fullName evidence="1">Uncharacterized protein</fullName>
    </submittedName>
</protein>
<dbReference type="Proteomes" id="UP000050911">
    <property type="component" value="Unassembled WGS sequence"/>
</dbReference>
<dbReference type="AlphaFoldDB" id="A0A0R1HXL1"/>
<evidence type="ECO:0000313" key="2">
    <source>
        <dbReference type="Proteomes" id="UP000050911"/>
    </source>
</evidence>
<keyword evidence="2" id="KW-1185">Reference proteome</keyword>
<gene>
    <name evidence="1" type="ORF">FC96_GL001889</name>
</gene>
<comment type="caution">
    <text evidence="1">The sequence shown here is derived from an EMBL/GenBank/DDBJ whole genome shotgun (WGS) entry which is preliminary data.</text>
</comment>
<reference evidence="1 2" key="1">
    <citation type="journal article" date="2015" name="Genome Announc.">
        <title>Expanding the biotechnology potential of lactobacilli through comparative genomics of 213 strains and associated genera.</title>
        <authorList>
            <person name="Sun Z."/>
            <person name="Harris H.M."/>
            <person name="McCann A."/>
            <person name="Guo C."/>
            <person name="Argimon S."/>
            <person name="Zhang W."/>
            <person name="Yang X."/>
            <person name="Jeffery I.B."/>
            <person name="Cooney J.C."/>
            <person name="Kagawa T.F."/>
            <person name="Liu W."/>
            <person name="Song Y."/>
            <person name="Salvetti E."/>
            <person name="Wrobel A."/>
            <person name="Rasinkangas P."/>
            <person name="Parkhill J."/>
            <person name="Rea M.C."/>
            <person name="O'Sullivan O."/>
            <person name="Ritari J."/>
            <person name="Douillard F.P."/>
            <person name="Paul Ross R."/>
            <person name="Yang R."/>
            <person name="Briner A.E."/>
            <person name="Felis G.E."/>
            <person name="de Vos W.M."/>
            <person name="Barrangou R."/>
            <person name="Klaenhammer T.R."/>
            <person name="Caufield P.W."/>
            <person name="Cui Y."/>
            <person name="Zhang H."/>
            <person name="O'Toole P.W."/>
        </authorList>
    </citation>
    <scope>NUCLEOTIDE SEQUENCE [LARGE SCALE GENOMIC DNA]</scope>
    <source>
        <strain evidence="1 2">JCM 15530</strain>
    </source>
</reference>
<accession>A0A0R1HXL1</accession>